<feature type="compositionally biased region" description="Polar residues" evidence="1">
    <location>
        <begin position="316"/>
        <end position="325"/>
    </location>
</feature>
<proteinExistence type="predicted"/>
<accession>A0ABW4MDY7</accession>
<evidence type="ECO:0008006" key="4">
    <source>
        <dbReference type="Google" id="ProtNLM"/>
    </source>
</evidence>
<dbReference type="RefSeq" id="WP_381513095.1">
    <property type="nucleotide sequence ID" value="NZ_JBHUEL010000007.1"/>
</dbReference>
<feature type="region of interest" description="Disordered" evidence="1">
    <location>
        <begin position="311"/>
        <end position="332"/>
    </location>
</feature>
<evidence type="ECO:0000313" key="2">
    <source>
        <dbReference type="EMBL" id="MFD1766693.1"/>
    </source>
</evidence>
<keyword evidence="3" id="KW-1185">Reference proteome</keyword>
<name>A0ABW4MDY7_9SPHN</name>
<dbReference type="EMBL" id="JBHUEL010000007">
    <property type="protein sequence ID" value="MFD1766693.1"/>
    <property type="molecule type" value="Genomic_DNA"/>
</dbReference>
<organism evidence="2 3">
    <name type="scientific">Sphingorhabdus buctiana</name>
    <dbReference type="NCBI Taxonomy" id="1508805"/>
    <lineage>
        <taxon>Bacteria</taxon>
        <taxon>Pseudomonadati</taxon>
        <taxon>Pseudomonadota</taxon>
        <taxon>Alphaproteobacteria</taxon>
        <taxon>Sphingomonadales</taxon>
        <taxon>Sphingomonadaceae</taxon>
        <taxon>Sphingorhabdus</taxon>
    </lineage>
</organism>
<sequence>MALRLIPPPPAPAAQIAPCADAALAAALAQCQRLVDRATAPGLAFALDDLSGIELPEPAAARIDRAQLRALASLYLAADLEAPGIIAAVESLAGLSASGAIQVDLGGAGPLVAAWWRARHEQMTAEERNAFFARLFGTSSGPVSAETGRNTRFEDRMFELAEALVKLEEEGGMNPSGGIRAQSRVRSAARNLSHNLSDHSGGATAFIASEVMKTLKDAFAVLSHPAMRSAFHARDLWGVVRGIARAGGQLQLPDAQPYVRRGKAGMILISWLADRLEAISGNAPLVELADPVIAAAVDWLEATLALADGATPAPSPATQNGQPASVWSALAD</sequence>
<comment type="caution">
    <text evidence="2">The sequence shown here is derived from an EMBL/GenBank/DDBJ whole genome shotgun (WGS) entry which is preliminary data.</text>
</comment>
<dbReference type="Proteomes" id="UP001597215">
    <property type="component" value="Unassembled WGS sequence"/>
</dbReference>
<gene>
    <name evidence="2" type="ORF">ACFSAG_07540</name>
</gene>
<evidence type="ECO:0000313" key="3">
    <source>
        <dbReference type="Proteomes" id="UP001597215"/>
    </source>
</evidence>
<protein>
    <recommendedName>
        <fullName evidence="4">DUF2785 domain-containing protein</fullName>
    </recommendedName>
</protein>
<evidence type="ECO:0000256" key="1">
    <source>
        <dbReference type="SAM" id="MobiDB-lite"/>
    </source>
</evidence>
<reference evidence="3" key="1">
    <citation type="journal article" date="2019" name="Int. J. Syst. Evol. Microbiol.">
        <title>The Global Catalogue of Microorganisms (GCM) 10K type strain sequencing project: providing services to taxonomists for standard genome sequencing and annotation.</title>
        <authorList>
            <consortium name="The Broad Institute Genomics Platform"/>
            <consortium name="The Broad Institute Genome Sequencing Center for Infectious Disease"/>
            <person name="Wu L."/>
            <person name="Ma J."/>
        </authorList>
    </citation>
    <scope>NUCLEOTIDE SEQUENCE [LARGE SCALE GENOMIC DNA]</scope>
    <source>
        <strain evidence="3">CGMCC 1.12449</strain>
    </source>
</reference>